<accession>A0AAN8SY14</accession>
<dbReference type="GO" id="GO:0008270">
    <property type="term" value="F:zinc ion binding"/>
    <property type="evidence" value="ECO:0007669"/>
    <property type="project" value="UniProtKB-KW"/>
</dbReference>
<dbReference type="EMBL" id="JBANQN010000010">
    <property type="protein sequence ID" value="KAK6777920.1"/>
    <property type="molecule type" value="Genomic_DNA"/>
</dbReference>
<comment type="caution">
    <text evidence="4">The sequence shown here is derived from an EMBL/GenBank/DDBJ whole genome shotgun (WGS) entry which is preliminary data.</text>
</comment>
<keyword evidence="2" id="KW-0175">Coiled coil</keyword>
<keyword evidence="1" id="KW-0863">Zinc-finger</keyword>
<evidence type="ECO:0000259" key="3">
    <source>
        <dbReference type="PROSITE" id="PS50158"/>
    </source>
</evidence>
<name>A0AAN8SY14_SOLBU</name>
<evidence type="ECO:0000256" key="2">
    <source>
        <dbReference type="SAM" id="Coils"/>
    </source>
</evidence>
<dbReference type="AlphaFoldDB" id="A0AAN8SY14"/>
<feature type="domain" description="CCHC-type" evidence="3">
    <location>
        <begin position="236"/>
        <end position="250"/>
    </location>
</feature>
<proteinExistence type="predicted"/>
<sequence>MVERQFHTAVKTVRSDNALELGSGAIISDFFTSQELEDERNTCQSQETILAQMDGIDPKYDEEDDKQSKVSLHHIKVNIDSYSKRELESLLSTLIGAYESISSKREQMMEDYAFLREQNENLEKHNHRLQNKLKEQVKTPEVSHKGKNSASELQFALEEEIKQLTINFHALTERNRLLQENFDKTKLDLEQNLRWTRSSEILTQIQERQITSRSGIGFSKQKNLVAHTTYMSKCICTHCGNSGHSRNQCKALFEAFQKNVKFTKKKKAETVKNLVPNKNTPDKRSSYLPFWA</sequence>
<dbReference type="GO" id="GO:0003676">
    <property type="term" value="F:nucleic acid binding"/>
    <property type="evidence" value="ECO:0007669"/>
    <property type="project" value="InterPro"/>
</dbReference>
<keyword evidence="1" id="KW-0862">Zinc</keyword>
<organism evidence="4 5">
    <name type="scientific">Solanum bulbocastanum</name>
    <name type="common">Wild potato</name>
    <dbReference type="NCBI Taxonomy" id="147425"/>
    <lineage>
        <taxon>Eukaryota</taxon>
        <taxon>Viridiplantae</taxon>
        <taxon>Streptophyta</taxon>
        <taxon>Embryophyta</taxon>
        <taxon>Tracheophyta</taxon>
        <taxon>Spermatophyta</taxon>
        <taxon>Magnoliopsida</taxon>
        <taxon>eudicotyledons</taxon>
        <taxon>Gunneridae</taxon>
        <taxon>Pentapetalae</taxon>
        <taxon>asterids</taxon>
        <taxon>lamiids</taxon>
        <taxon>Solanales</taxon>
        <taxon>Solanaceae</taxon>
        <taxon>Solanoideae</taxon>
        <taxon>Solaneae</taxon>
        <taxon>Solanum</taxon>
    </lineage>
</organism>
<gene>
    <name evidence="4" type="ORF">RDI58_024638</name>
</gene>
<keyword evidence="5" id="KW-1185">Reference proteome</keyword>
<reference evidence="4 5" key="1">
    <citation type="submission" date="2024-02" db="EMBL/GenBank/DDBJ databases">
        <title>de novo genome assembly of Solanum bulbocastanum strain 11H21.</title>
        <authorList>
            <person name="Hosaka A.J."/>
        </authorList>
    </citation>
    <scope>NUCLEOTIDE SEQUENCE [LARGE SCALE GENOMIC DNA]</scope>
    <source>
        <tissue evidence="4">Young leaves</tissue>
    </source>
</reference>
<evidence type="ECO:0000313" key="5">
    <source>
        <dbReference type="Proteomes" id="UP001371456"/>
    </source>
</evidence>
<evidence type="ECO:0000256" key="1">
    <source>
        <dbReference type="PROSITE-ProRule" id="PRU00047"/>
    </source>
</evidence>
<dbReference type="InterPro" id="IPR001878">
    <property type="entry name" value="Znf_CCHC"/>
</dbReference>
<dbReference type="PROSITE" id="PS50158">
    <property type="entry name" value="ZF_CCHC"/>
    <property type="match status" value="1"/>
</dbReference>
<protein>
    <recommendedName>
        <fullName evidence="3">CCHC-type domain-containing protein</fullName>
    </recommendedName>
</protein>
<dbReference type="Proteomes" id="UP001371456">
    <property type="component" value="Unassembled WGS sequence"/>
</dbReference>
<evidence type="ECO:0000313" key="4">
    <source>
        <dbReference type="EMBL" id="KAK6777920.1"/>
    </source>
</evidence>
<keyword evidence="1" id="KW-0479">Metal-binding</keyword>
<feature type="coiled-coil region" evidence="2">
    <location>
        <begin position="98"/>
        <end position="181"/>
    </location>
</feature>